<feature type="transmembrane region" description="Helical" evidence="2">
    <location>
        <begin position="275"/>
        <end position="295"/>
    </location>
</feature>
<evidence type="ECO:0000256" key="2">
    <source>
        <dbReference type="SAM" id="Phobius"/>
    </source>
</evidence>
<dbReference type="InParanoid" id="K1W4W6"/>
<feature type="transmembrane region" description="Helical" evidence="2">
    <location>
        <begin position="487"/>
        <end position="512"/>
    </location>
</feature>
<dbReference type="OrthoDB" id="5819582at2759"/>
<dbReference type="Pfam" id="PF01757">
    <property type="entry name" value="Acyl_transf_3"/>
    <property type="match status" value="1"/>
</dbReference>
<dbReference type="OMA" id="FNITFWN"/>
<protein>
    <recommendedName>
        <fullName evidence="3">Acyltransferase 3 domain-containing protein</fullName>
    </recommendedName>
</protein>
<evidence type="ECO:0000259" key="3">
    <source>
        <dbReference type="Pfam" id="PF01757"/>
    </source>
</evidence>
<dbReference type="HOGENOM" id="CLU_005679_13_5_1"/>
<feature type="transmembrane region" description="Helical" evidence="2">
    <location>
        <begin position="207"/>
        <end position="226"/>
    </location>
</feature>
<proteinExistence type="predicted"/>
<dbReference type="KEGG" id="mbe:MBM_09833"/>
<feature type="compositionally biased region" description="Low complexity" evidence="1">
    <location>
        <begin position="34"/>
        <end position="46"/>
    </location>
</feature>
<keyword evidence="2" id="KW-0812">Transmembrane</keyword>
<feature type="domain" description="Acyltransferase 3" evidence="3">
    <location>
        <begin position="110"/>
        <end position="493"/>
    </location>
</feature>
<feature type="transmembrane region" description="Helical" evidence="2">
    <location>
        <begin position="432"/>
        <end position="452"/>
    </location>
</feature>
<feature type="transmembrane region" description="Helical" evidence="2">
    <location>
        <begin position="168"/>
        <end position="187"/>
    </location>
</feature>
<keyword evidence="2" id="KW-0472">Membrane</keyword>
<evidence type="ECO:0000313" key="4">
    <source>
        <dbReference type="EMBL" id="EKD11970.1"/>
    </source>
</evidence>
<reference evidence="4 5" key="1">
    <citation type="journal article" date="2012" name="BMC Genomics">
        <title>Sequencing the genome of Marssonina brunnea reveals fungus-poplar co-evolution.</title>
        <authorList>
            <person name="Zhu S."/>
            <person name="Cao Y.-Z."/>
            <person name="Jiang C."/>
            <person name="Tan B.-Y."/>
            <person name="Wang Z."/>
            <person name="Feng S."/>
            <person name="Zhang L."/>
            <person name="Su X.-H."/>
            <person name="Brejova B."/>
            <person name="Vinar T."/>
            <person name="Xu M."/>
            <person name="Wang M.-X."/>
            <person name="Zhang S.-G."/>
            <person name="Huang M.-R."/>
            <person name="Wu R."/>
            <person name="Zhou Y."/>
        </authorList>
    </citation>
    <scope>NUCLEOTIDE SEQUENCE [LARGE SCALE GENOMIC DNA]</scope>
    <source>
        <strain evidence="4 5">MB_m1</strain>
    </source>
</reference>
<feature type="transmembrane region" description="Helical" evidence="2">
    <location>
        <begin position="355"/>
        <end position="372"/>
    </location>
</feature>
<keyword evidence="2" id="KW-1133">Transmembrane helix</keyword>
<keyword evidence="5" id="KW-1185">Reference proteome</keyword>
<name>K1W4W6_MARBU</name>
<evidence type="ECO:0000313" key="5">
    <source>
        <dbReference type="Proteomes" id="UP000006753"/>
    </source>
</evidence>
<sequence>MDDEEEKRLQAATSSADEVESQRLIPISDEESGPQDSSSWSTTSKLRSGRGLGSHNSTVRRWILLPVRDLVRLIKKSLQPGESQPKPKRGLVVAVFGFTASRADELKETSWLDGLRGVAAFLVMVYHYHLDMFTFGTEAPYGAPGTHAWEIWRLPYLRIIWCSGHTQVGIFFVLSGFVLSWSSLSSIREGRYEKFALSLGSTAFRRWMRLFVPCFWIGILSLIQFYSGVLELTVTRRDSFLAQFVDYLWESERFANPFHLERTNWEVLHSYNTTMWTMPVEWAGSLAVFVVLLMVSRIRSYGKRTLVLAVVPIYACLSARWNYWLFTTGVLFADYVKQRGGFDQLSGRTTRRSRLCWLLVLLAGGWLGGIPGKRDWYERPGYAWTDAFIPANWQDIEGGQRYFWCWSGVLLTAGVAHFAALRRLFERPACRYLGRVSFMLYLTHRMVGTILGPPIRRQILALLGTHRAAPDHPEVDVVEIQGPVWNVLAYLLAWAVMLPLALALANWCTVLVDEPCVRFARWVDERFVSGGGGGGAGAGAGAGGEQELGYRAE</sequence>
<dbReference type="Proteomes" id="UP000006753">
    <property type="component" value="Unassembled WGS sequence"/>
</dbReference>
<dbReference type="PANTHER" id="PTHR23028:SF134">
    <property type="entry name" value="PUTATIVE (AFU_ORTHOLOGUE AFUA_4G08520)-RELATED"/>
    <property type="match status" value="1"/>
</dbReference>
<dbReference type="InterPro" id="IPR050879">
    <property type="entry name" value="Acyltransferase_3"/>
</dbReference>
<dbReference type="EMBL" id="JH921471">
    <property type="protein sequence ID" value="EKD11970.1"/>
    <property type="molecule type" value="Genomic_DNA"/>
</dbReference>
<organism evidence="4 5">
    <name type="scientific">Marssonina brunnea f. sp. multigermtubi (strain MB_m1)</name>
    <name type="common">Marssonina leaf spot fungus</name>
    <dbReference type="NCBI Taxonomy" id="1072389"/>
    <lineage>
        <taxon>Eukaryota</taxon>
        <taxon>Fungi</taxon>
        <taxon>Dikarya</taxon>
        <taxon>Ascomycota</taxon>
        <taxon>Pezizomycotina</taxon>
        <taxon>Leotiomycetes</taxon>
        <taxon>Helotiales</taxon>
        <taxon>Drepanopezizaceae</taxon>
        <taxon>Drepanopeziza</taxon>
    </lineage>
</organism>
<dbReference type="GeneID" id="18765768"/>
<dbReference type="InterPro" id="IPR002656">
    <property type="entry name" value="Acyl_transf_3_dom"/>
</dbReference>
<evidence type="ECO:0000256" key="1">
    <source>
        <dbReference type="SAM" id="MobiDB-lite"/>
    </source>
</evidence>
<dbReference type="AlphaFoldDB" id="K1W4W6"/>
<dbReference type="PANTHER" id="PTHR23028">
    <property type="entry name" value="ACETYLTRANSFERASE"/>
    <property type="match status" value="1"/>
</dbReference>
<dbReference type="GO" id="GO:0016747">
    <property type="term" value="F:acyltransferase activity, transferring groups other than amino-acyl groups"/>
    <property type="evidence" value="ECO:0007669"/>
    <property type="project" value="InterPro"/>
</dbReference>
<feature type="region of interest" description="Disordered" evidence="1">
    <location>
        <begin position="532"/>
        <end position="553"/>
    </location>
</feature>
<gene>
    <name evidence="4" type="ORF">MBM_09833</name>
</gene>
<feature type="compositionally biased region" description="Gly residues" evidence="1">
    <location>
        <begin position="532"/>
        <end position="546"/>
    </location>
</feature>
<dbReference type="eggNOG" id="ENOG502SIPW">
    <property type="taxonomic scope" value="Eukaryota"/>
</dbReference>
<feature type="transmembrane region" description="Helical" evidence="2">
    <location>
        <begin position="401"/>
        <end position="420"/>
    </location>
</feature>
<accession>K1W4W6</accession>
<feature type="region of interest" description="Disordered" evidence="1">
    <location>
        <begin position="1"/>
        <end position="54"/>
    </location>
</feature>